<evidence type="ECO:0000313" key="2">
    <source>
        <dbReference type="EMBL" id="RLL13494.1"/>
    </source>
</evidence>
<organism evidence="2 3">
    <name type="scientific">Anaerotruncus massiliensis</name>
    <name type="common">ex Liu et al. 2021</name>
    <dbReference type="NCBI Taxonomy" id="2321404"/>
    <lineage>
        <taxon>Bacteria</taxon>
        <taxon>Bacillati</taxon>
        <taxon>Bacillota</taxon>
        <taxon>Clostridia</taxon>
        <taxon>Eubacteriales</taxon>
        <taxon>Oscillospiraceae</taxon>
        <taxon>Anaerotruncus</taxon>
    </lineage>
</organism>
<reference evidence="2 3" key="1">
    <citation type="submission" date="2018-10" db="EMBL/GenBank/DDBJ databases">
        <title>Anaerotruncus faecis sp. nov., isolated from human feces.</title>
        <authorList>
            <person name="Wang Y.-J."/>
        </authorList>
    </citation>
    <scope>NUCLEOTIDE SEQUENCE [LARGE SCALE GENOMIC DNA]</scope>
    <source>
        <strain evidence="2 3">22A2-44</strain>
    </source>
</reference>
<name>A0A498CNK6_9FIRM</name>
<dbReference type="EMBL" id="RCHT01000003">
    <property type="protein sequence ID" value="RLL13494.1"/>
    <property type="molecule type" value="Genomic_DNA"/>
</dbReference>
<keyword evidence="1" id="KW-0732">Signal</keyword>
<evidence type="ECO:0008006" key="4">
    <source>
        <dbReference type="Google" id="ProtNLM"/>
    </source>
</evidence>
<evidence type="ECO:0000256" key="1">
    <source>
        <dbReference type="SAM" id="SignalP"/>
    </source>
</evidence>
<proteinExistence type="predicted"/>
<sequence length="225" mass="23742">MKKLLAVLLAVTIVMSMGVVAFAAEHSEGDSHGNTSGANVDQTKSNAFEKSRGYAADSKLYLRIDKDAVSDKTQINATVPLWVCMYAYGGDGVVVTPITNVYKITKGNMSGQIKVTNVEVAPQNEWSIVAKPAGLVTDPTYDATTNTLAAKQMTLKIKDVDVPAVSSGSTVTVTPTAAWKTTDTAEGGVIDLPLECWIAPNGVNGDETLQDVQVVNVTYTISLAA</sequence>
<accession>A0A498CNK6</accession>
<feature type="signal peptide" evidence="1">
    <location>
        <begin position="1"/>
        <end position="23"/>
    </location>
</feature>
<evidence type="ECO:0000313" key="3">
    <source>
        <dbReference type="Proteomes" id="UP000276301"/>
    </source>
</evidence>
<comment type="caution">
    <text evidence="2">The sequence shown here is derived from an EMBL/GenBank/DDBJ whole genome shotgun (WGS) entry which is preliminary data.</text>
</comment>
<dbReference type="RefSeq" id="WP_121586129.1">
    <property type="nucleotide sequence ID" value="NZ_RCHT01000003.1"/>
</dbReference>
<protein>
    <recommendedName>
        <fullName evidence="4">WxL domain-containing protein</fullName>
    </recommendedName>
</protein>
<dbReference type="Proteomes" id="UP000276301">
    <property type="component" value="Unassembled WGS sequence"/>
</dbReference>
<dbReference type="AlphaFoldDB" id="A0A498CNK6"/>
<gene>
    <name evidence="2" type="ORF">D4A47_03215</name>
</gene>
<keyword evidence="3" id="KW-1185">Reference proteome</keyword>
<feature type="chain" id="PRO_5019774995" description="WxL domain-containing protein" evidence="1">
    <location>
        <begin position="24"/>
        <end position="225"/>
    </location>
</feature>